<dbReference type="RefSeq" id="WP_093250390.1">
    <property type="nucleotide sequence ID" value="NZ_FNGP01000002.1"/>
</dbReference>
<protein>
    <recommendedName>
        <fullName evidence="1">NAD(P)-binding domain-containing protein</fullName>
    </recommendedName>
</protein>
<dbReference type="OrthoDB" id="3191258at2"/>
<dbReference type="PANTHER" id="PTHR43355:SF2">
    <property type="entry name" value="FLAVIN REDUCTASE (NADPH)"/>
    <property type="match status" value="1"/>
</dbReference>
<sequence length="216" mass="22991">MSRIVILGGTGYAGSHIAKEAVRRGHQVVPVSRNAPTVELAGVEYRTGDVRDETLLREVIEGADVVVSALSPRGDMAPAGTLRDNARTVARIAREQGARLGVVGGAGSLLVAEGGPKLMDTPEFPEEYKDEPREMERVLEALREEGGGLDWFFVSPAGGFGAFAPGEARGTYRTGGDVLLTDEEGQSFISGADFALAFVDEIETPAHRGERFTVAY</sequence>
<organism evidence="2 3">
    <name type="scientific">Tessaracoccus oleiagri</name>
    <dbReference type="NCBI Taxonomy" id="686624"/>
    <lineage>
        <taxon>Bacteria</taxon>
        <taxon>Bacillati</taxon>
        <taxon>Actinomycetota</taxon>
        <taxon>Actinomycetes</taxon>
        <taxon>Propionibacteriales</taxon>
        <taxon>Propionibacteriaceae</taxon>
        <taxon>Tessaracoccus</taxon>
    </lineage>
</organism>
<accession>A0A1G9JRM9</accession>
<evidence type="ECO:0000259" key="1">
    <source>
        <dbReference type="Pfam" id="PF13460"/>
    </source>
</evidence>
<dbReference type="CDD" id="cd05244">
    <property type="entry name" value="BVR-B_like_SDR_a"/>
    <property type="match status" value="1"/>
</dbReference>
<dbReference type="STRING" id="686624.SAMN04488242_1429"/>
<dbReference type="InterPro" id="IPR051606">
    <property type="entry name" value="Polyketide_Oxido-like"/>
</dbReference>
<evidence type="ECO:0000313" key="2">
    <source>
        <dbReference type="EMBL" id="SDL40199.1"/>
    </source>
</evidence>
<dbReference type="EMBL" id="FNGP01000002">
    <property type="protein sequence ID" value="SDL40199.1"/>
    <property type="molecule type" value="Genomic_DNA"/>
</dbReference>
<dbReference type="InterPro" id="IPR036291">
    <property type="entry name" value="NAD(P)-bd_dom_sf"/>
</dbReference>
<feature type="domain" description="NAD(P)-binding" evidence="1">
    <location>
        <begin position="8"/>
        <end position="203"/>
    </location>
</feature>
<dbReference type="AlphaFoldDB" id="A0A1G9JRM9"/>
<keyword evidence="3" id="KW-1185">Reference proteome</keyword>
<reference evidence="2 3" key="1">
    <citation type="submission" date="2016-10" db="EMBL/GenBank/DDBJ databases">
        <authorList>
            <person name="de Groot N.N."/>
        </authorList>
    </citation>
    <scope>NUCLEOTIDE SEQUENCE [LARGE SCALE GENOMIC DNA]</scope>
    <source>
        <strain evidence="2 3">CGMCC 1.9159</strain>
    </source>
</reference>
<gene>
    <name evidence="2" type="ORF">SAMN04488242_1429</name>
</gene>
<dbReference type="Proteomes" id="UP000199475">
    <property type="component" value="Unassembled WGS sequence"/>
</dbReference>
<dbReference type="SUPFAM" id="SSF51735">
    <property type="entry name" value="NAD(P)-binding Rossmann-fold domains"/>
    <property type="match status" value="1"/>
</dbReference>
<name>A0A1G9JRM9_9ACTN</name>
<dbReference type="GO" id="GO:0016646">
    <property type="term" value="F:oxidoreductase activity, acting on the CH-NH group of donors, NAD or NADP as acceptor"/>
    <property type="evidence" value="ECO:0007669"/>
    <property type="project" value="TreeGrafter"/>
</dbReference>
<evidence type="ECO:0000313" key="3">
    <source>
        <dbReference type="Proteomes" id="UP000199475"/>
    </source>
</evidence>
<dbReference type="Gene3D" id="3.40.50.720">
    <property type="entry name" value="NAD(P)-binding Rossmann-like Domain"/>
    <property type="match status" value="1"/>
</dbReference>
<dbReference type="PANTHER" id="PTHR43355">
    <property type="entry name" value="FLAVIN REDUCTASE (NADPH)"/>
    <property type="match status" value="1"/>
</dbReference>
<dbReference type="Pfam" id="PF13460">
    <property type="entry name" value="NAD_binding_10"/>
    <property type="match status" value="1"/>
</dbReference>
<dbReference type="InterPro" id="IPR016040">
    <property type="entry name" value="NAD(P)-bd_dom"/>
</dbReference>
<proteinExistence type="predicted"/>